<evidence type="ECO:0000256" key="6">
    <source>
        <dbReference type="SAM" id="Phobius"/>
    </source>
</evidence>
<keyword evidence="5" id="KW-0131">Cell cycle</keyword>
<keyword evidence="2" id="KW-0132">Cell division</keyword>
<dbReference type="InterPro" id="IPR050487">
    <property type="entry name" value="FtsQ_DivIB"/>
</dbReference>
<evidence type="ECO:0000313" key="10">
    <source>
        <dbReference type="Proteomes" id="UP000460157"/>
    </source>
</evidence>
<evidence type="ECO:0000259" key="7">
    <source>
        <dbReference type="Pfam" id="PF03799"/>
    </source>
</evidence>
<name>A0A7K1UHA9_9MICC</name>
<keyword evidence="3 6" id="KW-0812">Transmembrane</keyword>
<keyword evidence="10" id="KW-1185">Reference proteome</keyword>
<comment type="caution">
    <text evidence="9">The sequence shown here is derived from an EMBL/GenBank/DDBJ whole genome shotgun (WGS) entry which is preliminary data.</text>
</comment>
<feature type="domain" description="Cell division protein FtsQ/DivIB C-terminal" evidence="7">
    <location>
        <begin position="128"/>
        <end position="245"/>
    </location>
</feature>
<dbReference type="GO" id="GO:0005886">
    <property type="term" value="C:plasma membrane"/>
    <property type="evidence" value="ECO:0007669"/>
    <property type="project" value="TreeGrafter"/>
</dbReference>
<protein>
    <submittedName>
        <fullName evidence="9">FtsQ-type POTRA domain-containing protein</fullName>
    </submittedName>
</protein>
<dbReference type="AlphaFoldDB" id="A0A7K1UHA9"/>
<evidence type="ECO:0000259" key="8">
    <source>
        <dbReference type="Pfam" id="PF08478"/>
    </source>
</evidence>
<evidence type="ECO:0000256" key="3">
    <source>
        <dbReference type="ARBA" id="ARBA00022692"/>
    </source>
</evidence>
<dbReference type="OrthoDB" id="4793367at2"/>
<evidence type="ECO:0000256" key="2">
    <source>
        <dbReference type="ARBA" id="ARBA00022618"/>
    </source>
</evidence>
<dbReference type="PANTHER" id="PTHR37820">
    <property type="entry name" value="CELL DIVISION PROTEIN DIVIB"/>
    <property type="match status" value="1"/>
</dbReference>
<evidence type="ECO:0000313" key="9">
    <source>
        <dbReference type="EMBL" id="MVT25451.1"/>
    </source>
</evidence>
<evidence type="ECO:0000256" key="4">
    <source>
        <dbReference type="ARBA" id="ARBA00022989"/>
    </source>
</evidence>
<dbReference type="EMBL" id="WRPM01000024">
    <property type="protein sequence ID" value="MVT25451.1"/>
    <property type="molecule type" value="Genomic_DNA"/>
</dbReference>
<feature type="domain" description="POTRA" evidence="8">
    <location>
        <begin position="53"/>
        <end position="119"/>
    </location>
</feature>
<dbReference type="Pfam" id="PF08478">
    <property type="entry name" value="POTRA_1"/>
    <property type="match status" value="1"/>
</dbReference>
<evidence type="ECO:0000256" key="1">
    <source>
        <dbReference type="ARBA" id="ARBA00022475"/>
    </source>
</evidence>
<dbReference type="Pfam" id="PF03799">
    <property type="entry name" value="FtsQ_DivIB_C"/>
    <property type="match status" value="1"/>
</dbReference>
<dbReference type="InterPro" id="IPR013685">
    <property type="entry name" value="POTRA_FtsQ_type"/>
</dbReference>
<keyword evidence="6" id="KW-0472">Membrane</keyword>
<keyword evidence="4 6" id="KW-1133">Transmembrane helix</keyword>
<dbReference type="InterPro" id="IPR005548">
    <property type="entry name" value="Cell_div_FtsQ/DivIB_C"/>
</dbReference>
<feature type="transmembrane region" description="Helical" evidence="6">
    <location>
        <begin position="28"/>
        <end position="47"/>
    </location>
</feature>
<proteinExistence type="predicted"/>
<dbReference type="RefSeq" id="WP_157321400.1">
    <property type="nucleotide sequence ID" value="NZ_BMFX01000006.1"/>
</dbReference>
<dbReference type="Gene3D" id="3.10.20.310">
    <property type="entry name" value="membrane protein fhac"/>
    <property type="match status" value="1"/>
</dbReference>
<sequence>MSEPGRSAALEFPEPEAVAARRRRRYSLLGLAGVFALLLGLVAVVYFSPLLVLRSIEIEGNELVTDQRADQLLSDLYGQPVAQVGTGAVRERLAAENAVAEVQTRIELPATLHVELVEHPPVAEVHRDGDVLLYSEHGEVIRTFSGPEQLEAEDYATPQISSEAALEDEAVFGTIVSVLGQLPPEARAQMDAATADSIDSVQLQLADGRAVVWGSDERGHEKAAVLQSILSSQEEEFLEAEVIDISTPTAPVIR</sequence>
<dbReference type="PANTHER" id="PTHR37820:SF1">
    <property type="entry name" value="CELL DIVISION PROTEIN FTSQ"/>
    <property type="match status" value="1"/>
</dbReference>
<dbReference type="GO" id="GO:0051301">
    <property type="term" value="P:cell division"/>
    <property type="evidence" value="ECO:0007669"/>
    <property type="project" value="UniProtKB-KW"/>
</dbReference>
<reference evidence="9 10" key="1">
    <citation type="submission" date="2019-12" db="EMBL/GenBank/DDBJ databases">
        <title>Nesterenkonia muleiensis sp. nov., a novel actinobacterium isolated from sap of Populus euphratica.</title>
        <authorList>
            <person name="Wang R."/>
        </authorList>
    </citation>
    <scope>NUCLEOTIDE SEQUENCE [LARGE SCALE GENOMIC DNA]</scope>
    <source>
        <strain evidence="9 10">F10</strain>
    </source>
</reference>
<organism evidence="9 10">
    <name type="scientific">Nesterenkonia alkaliphila</name>
    <dbReference type="NCBI Taxonomy" id="1463631"/>
    <lineage>
        <taxon>Bacteria</taxon>
        <taxon>Bacillati</taxon>
        <taxon>Actinomycetota</taxon>
        <taxon>Actinomycetes</taxon>
        <taxon>Micrococcales</taxon>
        <taxon>Micrococcaceae</taxon>
        <taxon>Nesterenkonia</taxon>
    </lineage>
</organism>
<accession>A0A7K1UHA9</accession>
<dbReference type="Proteomes" id="UP000460157">
    <property type="component" value="Unassembled WGS sequence"/>
</dbReference>
<gene>
    <name evidence="9" type="ORF">GNZ21_03580</name>
</gene>
<keyword evidence="1" id="KW-1003">Cell membrane</keyword>
<evidence type="ECO:0000256" key="5">
    <source>
        <dbReference type="ARBA" id="ARBA00023306"/>
    </source>
</evidence>